<dbReference type="RefSeq" id="WP_093315620.1">
    <property type="nucleotide sequence ID" value="NZ_FNPV01000016.1"/>
</dbReference>
<dbReference type="HAMAP" id="MF_00362">
    <property type="entry name" value="Ribosomal_uL10"/>
    <property type="match status" value="1"/>
</dbReference>
<reference evidence="8 9" key="1">
    <citation type="submission" date="2016-10" db="EMBL/GenBank/DDBJ databases">
        <authorList>
            <person name="de Groot N.N."/>
        </authorList>
    </citation>
    <scope>NUCLEOTIDE SEQUENCE [LARGE SCALE GENOMIC DNA]</scope>
    <source>
        <strain evidence="8 9">APO</strain>
    </source>
</reference>
<evidence type="ECO:0000313" key="8">
    <source>
        <dbReference type="EMBL" id="SDZ23118.1"/>
    </source>
</evidence>
<dbReference type="NCBIfam" id="NF000955">
    <property type="entry name" value="PRK00099.1-1"/>
    <property type="match status" value="1"/>
</dbReference>
<organism evidence="8 9">
    <name type="scientific">Tindallia californiensis</name>
    <dbReference type="NCBI Taxonomy" id="159292"/>
    <lineage>
        <taxon>Bacteria</taxon>
        <taxon>Bacillati</taxon>
        <taxon>Bacillota</taxon>
        <taxon>Clostridia</taxon>
        <taxon>Peptostreptococcales</taxon>
        <taxon>Tindalliaceae</taxon>
        <taxon>Tindallia</taxon>
    </lineage>
</organism>
<dbReference type="CDD" id="cd05797">
    <property type="entry name" value="Ribosomal_L10"/>
    <property type="match status" value="1"/>
</dbReference>
<comment type="subunit">
    <text evidence="7">Part of the ribosomal stalk of the 50S ribosomal subunit. The N-terminus interacts with L11 and the large rRNA to form the base of the stalk. The C-terminus forms an elongated spine to which L12 dimers bind in a sequential fashion forming a multimeric L10(L12)X complex.</text>
</comment>
<comment type="function">
    <text evidence="7">Forms part of the ribosomal stalk, playing a central role in the interaction of the ribosome with GTP-bound translation factors.</text>
</comment>
<keyword evidence="5 7" id="KW-0687">Ribonucleoprotein</keyword>
<evidence type="ECO:0000313" key="9">
    <source>
        <dbReference type="Proteomes" id="UP000199230"/>
    </source>
</evidence>
<dbReference type="FunFam" id="3.30.70.1730:FF:000001">
    <property type="entry name" value="50S ribosomal protein L10"/>
    <property type="match status" value="1"/>
</dbReference>
<name>A0A1H3RD29_9FIRM</name>
<dbReference type="GO" id="GO:0070180">
    <property type="term" value="F:large ribosomal subunit rRNA binding"/>
    <property type="evidence" value="ECO:0007669"/>
    <property type="project" value="UniProtKB-UniRule"/>
</dbReference>
<protein>
    <recommendedName>
        <fullName evidence="6 7">Large ribosomal subunit protein uL10</fullName>
    </recommendedName>
</protein>
<keyword evidence="3 7" id="KW-0694">RNA-binding</keyword>
<dbReference type="Gene3D" id="6.10.250.290">
    <property type="match status" value="1"/>
</dbReference>
<proteinExistence type="inferred from homology"/>
<dbReference type="GO" id="GO:0006412">
    <property type="term" value="P:translation"/>
    <property type="evidence" value="ECO:0007669"/>
    <property type="project" value="UniProtKB-UniRule"/>
</dbReference>
<comment type="similarity">
    <text evidence="1 7">Belongs to the universal ribosomal protein uL10 family.</text>
</comment>
<dbReference type="EMBL" id="FNPV01000016">
    <property type="protein sequence ID" value="SDZ23118.1"/>
    <property type="molecule type" value="Genomic_DNA"/>
</dbReference>
<evidence type="ECO:0000256" key="7">
    <source>
        <dbReference type="HAMAP-Rule" id="MF_00362"/>
    </source>
</evidence>
<dbReference type="STRING" id="159292.SAMN05192546_1169"/>
<dbReference type="GO" id="GO:0003735">
    <property type="term" value="F:structural constituent of ribosome"/>
    <property type="evidence" value="ECO:0007669"/>
    <property type="project" value="InterPro"/>
</dbReference>
<dbReference type="PANTHER" id="PTHR11560">
    <property type="entry name" value="39S RIBOSOMAL PROTEIN L10, MITOCHONDRIAL"/>
    <property type="match status" value="1"/>
</dbReference>
<keyword evidence="2 7" id="KW-0699">rRNA-binding</keyword>
<dbReference type="InterPro" id="IPR043141">
    <property type="entry name" value="Ribosomal_uL10-like_sf"/>
</dbReference>
<accession>A0A1H3RD29</accession>
<dbReference type="SUPFAM" id="SSF160369">
    <property type="entry name" value="Ribosomal protein L10-like"/>
    <property type="match status" value="1"/>
</dbReference>
<evidence type="ECO:0000256" key="4">
    <source>
        <dbReference type="ARBA" id="ARBA00022980"/>
    </source>
</evidence>
<dbReference type="InterPro" id="IPR022973">
    <property type="entry name" value="Ribosomal_uL10_bac"/>
</dbReference>
<dbReference type="GO" id="GO:0015934">
    <property type="term" value="C:large ribosomal subunit"/>
    <property type="evidence" value="ECO:0007669"/>
    <property type="project" value="InterPro"/>
</dbReference>
<dbReference type="Pfam" id="PF00466">
    <property type="entry name" value="Ribosomal_L10"/>
    <property type="match status" value="1"/>
</dbReference>
<dbReference type="Proteomes" id="UP000199230">
    <property type="component" value="Unassembled WGS sequence"/>
</dbReference>
<dbReference type="InterPro" id="IPR047865">
    <property type="entry name" value="Ribosomal_uL10_bac_type"/>
</dbReference>
<keyword evidence="9" id="KW-1185">Reference proteome</keyword>
<evidence type="ECO:0000256" key="6">
    <source>
        <dbReference type="ARBA" id="ARBA00035202"/>
    </source>
</evidence>
<keyword evidence="4 7" id="KW-0689">Ribosomal protein</keyword>
<evidence type="ECO:0000256" key="2">
    <source>
        <dbReference type="ARBA" id="ARBA00022730"/>
    </source>
</evidence>
<evidence type="ECO:0000256" key="3">
    <source>
        <dbReference type="ARBA" id="ARBA00022884"/>
    </source>
</evidence>
<dbReference type="InterPro" id="IPR001790">
    <property type="entry name" value="Ribosomal_uL10"/>
</dbReference>
<dbReference type="OrthoDB" id="9808307at2"/>
<evidence type="ECO:0000256" key="1">
    <source>
        <dbReference type="ARBA" id="ARBA00008889"/>
    </source>
</evidence>
<dbReference type="Gene3D" id="3.30.70.1730">
    <property type="match status" value="1"/>
</dbReference>
<evidence type="ECO:0000256" key="5">
    <source>
        <dbReference type="ARBA" id="ARBA00023274"/>
    </source>
</evidence>
<dbReference type="AlphaFoldDB" id="A0A1H3RD29"/>
<dbReference type="PROSITE" id="PS01109">
    <property type="entry name" value="RIBOSOMAL_L10"/>
    <property type="match status" value="1"/>
</dbReference>
<dbReference type="InterPro" id="IPR002363">
    <property type="entry name" value="Ribosomal_uL10_CS_bac"/>
</dbReference>
<gene>
    <name evidence="7" type="primary">rplJ</name>
    <name evidence="8" type="ORF">SAMN05192546_1169</name>
</gene>
<sequence>MSKAIERKKAVVEEIARKLNDSASAILYDYRGLTVEEVTELRSKFREAGIDYKVYKNTLVSRAAEMAGMDELKEVLTGPNAIAFSYEDPVSAAKIGSEFAKEHKNLELKAGIVEGEFFNEEQVKELASIPSREVLVAKLLGSIKSPVANFAYLLQAIADKQEEAS</sequence>